<dbReference type="CTD" id="6756781"/>
<dbReference type="OMA" id="XPMTAPQ"/>
<dbReference type="STRING" id="10228.B3S5N6"/>
<keyword evidence="6" id="KW-1185">Reference proteome</keyword>
<sequence>MERDSPFMRPKLGKNCDGICVILERIICENKICGLPDGLIKAISSISRWDFVAAATPHVIRCCSAMLANRNQFDRMNIAETKLMYTLHWILLDARSECSTECILSMEVIQLFVQLMVPHAYNLRDADLTFRLEKGIRIWKALRHHQAPEVPAFTGQSINQNPLLQHKMVTNFDTAVVRCLTSSNWSEQGITWAIIYLQQQLTYSINSMSQQLLADSDNIREARSASCSRMRNTKRHVLQHQQRSLDHRSGKENTQTTNLTCNPLMLHQLAVNDISCGNSEAGSSSDIDDVDSASKEAYDLYRANISNAFCHIVRGRANPRLCDLICAYTLTVIDSNFLPWKCLEHYTSQEKGKQLQDMLAVYMGKESSSKSDLSHEALQQVGQAYEIYNSILILVVNVFKHLGCQYGCGEGIRGTHGDKLRSQTIDILIRLRNTSKVFFTACLRNFIVNNAIQDTLDFYHALLGFCCAESGTGNDMVHPMNSQNLGSIENYLLLSTLQTFLHQCQQFDNATHRNATLSGEIRQLLRHISHEYPDVYSRIVLTILVKSCKLSNRSPGLFSSSVPCSDSVPSSDSDFTVSCSSSFSGNADSSAVHKPRSLLKKLLTSSFKERSDTKMNKGSRGEISPSHLPSSNTASSSVIQDTGEITEQPMTDRSTQSSATYASKSRNDYAAERIHSRNTGASVWKKHLSFLKLGQKAKKLRRESSILSEEGSAYANSSASIQAMEIKKYLENLNCGVLDFSFLIECSQPGSVPSPALLTAIFNLKSPIVARALIFAQLAHLVNRCRHNEWPTWMTRNYLQGRSTTAVKRRNARHKQAVAESFYQWGVAIGNKLRELHESETIAKHNSAEAHFEPFEITTSCPYSLKLVACQLIYEITAFFVENPSVKTKIDNYISPRREEPRSSRASVKQTVGFKRRRRTIRQKSRASSANSSPRSRRTSNVEINDDDSPLKVSSQSFDDRKPIKSPSASVKGAPANLFERRHSSVKLARTVVYGISTSIYSPRMHGGRTSISKSWRKKSSMAAAEVEVEAKDDDSSIFKRRSTKRRRQSPLDRTISAELGGVENRRRFMSTRVRKTSKGSTISNSFRQRLIHTARKFEQSEDNEPTSPTVKSNFDIDSFPWIRSVLQLCTDKDFSCKCLQQGNSKCYVSCHRFQTDCCYQLSNIMKLVCSRIHIPDELFIAILTSSKSPYENFTSSNKRLTPFLTYLDKDMSCIACSPFSVMSTAAATLPDSTYESLIPVTWQLLLESELKLSSVASTVFLLASSRKEEYVQELLRGEFNSKDASRIVKCIQRFSILWRNRYNMSPKLPHAAYKYFKFGPPRVKFTLPSPALGLPAQAVPDISWVFASHYRNPGDLDDKLSIVGYRTEVISQRREKKEKEIAQMKANQRENYKLLSIPLISHACNQDEGEETEGQDKEYNRIMQQPFFPPSLTASVIDLIACLENAATDFNGVSVMKTSLQVIWSCLVEEPSLFFRHFIENLLDRGSQDLLLQSIRKLLLCLPYLPQAAAHFLLNHLVGVVMHQVNNPTEFSKRSIMSVMSVVWQVASHVHDVKLKDIKATLRKEQSDSTVLICAGGPGAKKLKIFSPENLETAIEVPLHEDMQMGRVYDFAIARSHSHRDEYCLIDQKSDYVFDSKDYVIDFYSHRNNPPPNLLIKKLSRNDKEQRISAQIITRKLAEVGKLLFTQVLVHVDDNQILQQSLQLHSDLVKLQSFPRTAIDVDFVLCGIETYGRELITTDIVQRLSWINFILELFQGIGSTSSYLWSDEFTSYINIINGAILMHSEENNCFYQCQCFNSSKFLYSSYNCILPTLIQIYAHHYHNSLAKQAIECLAIIEPLLSKPNIAVNETEKDNCYDSVDWQFDFKLVIRLCVVVFVYAPESKRSFQLMSILNLLLPYYYDHLREKTRVSKQKLIDCKLEVDALNEIASSIHLLLKNSKFMAKSFTIPQKLYNHYVLHGDNKYKRKDMESSNHSVFIDVTSSITANQTFSLTRQSTPPYRQGTFEQASMFREGEKYDGGARIKDSQRGDYLLSIVSTFVTVHLQRLTELSHYLPRQYSISDVFDNNCFTIITDVTVSLFKLALYDSSVMRNVNISRYFTQIMPAIDWLHPNLFKYFRSFMKKLDKVLHSSARMQAFQTSQSCELIVSLAKGLTTIIQKKKELAGVQTVQGVISSLVSFLYENVPPFDEGISGYNDTTLNRVPDAFQQAVLDLVVVELYTVKEFSCLRAACNNDFEFGDKTEKELVFIRFLIPLTFQIAKHNFLGMKLTFEYIKNE</sequence>
<dbReference type="HOGENOM" id="CLU_000495_0_0_1"/>
<protein>
    <submittedName>
        <fullName evidence="5">Uncharacterized protein</fullName>
    </submittedName>
</protein>
<feature type="domain" description="Cation channel complex component UNC80 N-terminal" evidence="2">
    <location>
        <begin position="5"/>
        <end position="155"/>
    </location>
</feature>
<dbReference type="OrthoDB" id="5584001at2759"/>
<dbReference type="InParanoid" id="B3S5N6"/>
<dbReference type="PhylomeDB" id="B3S5N6"/>
<name>B3S5N6_TRIAD</name>
<evidence type="ECO:0000313" key="6">
    <source>
        <dbReference type="Proteomes" id="UP000009022"/>
    </source>
</evidence>
<dbReference type="InterPro" id="IPR045852">
    <property type="entry name" value="UNC80_central"/>
</dbReference>
<proteinExistence type="predicted"/>
<dbReference type="eggNOG" id="ENOG502QSTP">
    <property type="taxonomic scope" value="Eukaryota"/>
</dbReference>
<dbReference type="Pfam" id="PF20262">
    <property type="entry name" value="UNC80_C"/>
    <property type="match status" value="2"/>
</dbReference>
<evidence type="ECO:0000259" key="2">
    <source>
        <dbReference type="Pfam" id="PF15778"/>
    </source>
</evidence>
<dbReference type="Pfam" id="PF19424">
    <property type="entry name" value="UNC80"/>
    <property type="match status" value="2"/>
</dbReference>
<feature type="compositionally biased region" description="Basic residues" evidence="1">
    <location>
        <begin position="1039"/>
        <end position="1049"/>
    </location>
</feature>
<dbReference type="GO" id="GO:0034703">
    <property type="term" value="C:cation channel complex"/>
    <property type="evidence" value="ECO:0000318"/>
    <property type="project" value="GO_Central"/>
</dbReference>
<feature type="compositionally biased region" description="Polar residues" evidence="1">
    <location>
        <begin position="627"/>
        <end position="664"/>
    </location>
</feature>
<dbReference type="GO" id="GO:0055080">
    <property type="term" value="P:monoatomic cation homeostasis"/>
    <property type="evidence" value="ECO:0000318"/>
    <property type="project" value="GO_Central"/>
</dbReference>
<dbReference type="PANTHER" id="PTHR31781:SF1">
    <property type="entry name" value="PROTEIN UNC-80 HOMOLOG"/>
    <property type="match status" value="1"/>
</dbReference>
<feature type="region of interest" description="Disordered" evidence="1">
    <location>
        <begin position="609"/>
        <end position="664"/>
    </location>
</feature>
<accession>B3S5N6</accession>
<dbReference type="PANTHER" id="PTHR31781">
    <property type="entry name" value="UNC80"/>
    <property type="match status" value="1"/>
</dbReference>
<feature type="domain" description="Protein UNC80 C-terminal" evidence="4">
    <location>
        <begin position="1854"/>
        <end position="2258"/>
    </location>
</feature>
<evidence type="ECO:0000259" key="3">
    <source>
        <dbReference type="Pfam" id="PF19424"/>
    </source>
</evidence>
<dbReference type="InterPro" id="IPR046460">
    <property type="entry name" value="UNC80_C"/>
</dbReference>
<dbReference type="InterPro" id="IPR031542">
    <property type="entry name" value="UNC80_N"/>
</dbReference>
<feature type="region of interest" description="Disordered" evidence="1">
    <location>
        <begin position="896"/>
        <end position="972"/>
    </location>
</feature>
<evidence type="ECO:0000259" key="4">
    <source>
        <dbReference type="Pfam" id="PF20262"/>
    </source>
</evidence>
<reference evidence="5 6" key="1">
    <citation type="journal article" date="2008" name="Nature">
        <title>The Trichoplax genome and the nature of placozoans.</title>
        <authorList>
            <person name="Srivastava M."/>
            <person name="Begovic E."/>
            <person name="Chapman J."/>
            <person name="Putnam N.H."/>
            <person name="Hellsten U."/>
            <person name="Kawashima T."/>
            <person name="Kuo A."/>
            <person name="Mitros T."/>
            <person name="Salamov A."/>
            <person name="Carpenter M.L."/>
            <person name="Signorovitch A.Y."/>
            <person name="Moreno M.A."/>
            <person name="Kamm K."/>
            <person name="Grimwood J."/>
            <person name="Schmutz J."/>
            <person name="Shapiro H."/>
            <person name="Grigoriev I.V."/>
            <person name="Buss L.W."/>
            <person name="Schierwater B."/>
            <person name="Dellaporta S.L."/>
            <person name="Rokhsar D.S."/>
        </authorList>
    </citation>
    <scope>NUCLEOTIDE SEQUENCE [LARGE SCALE GENOMIC DNA]</scope>
    <source>
        <strain evidence="5 6">Grell-BS-1999</strain>
    </source>
</reference>
<organism evidence="5 6">
    <name type="scientific">Trichoplax adhaerens</name>
    <name type="common">Trichoplax reptans</name>
    <dbReference type="NCBI Taxonomy" id="10228"/>
    <lineage>
        <taxon>Eukaryota</taxon>
        <taxon>Metazoa</taxon>
        <taxon>Placozoa</taxon>
        <taxon>Uniplacotomia</taxon>
        <taxon>Trichoplacea</taxon>
        <taxon>Trichoplacidae</taxon>
        <taxon>Trichoplax</taxon>
    </lineage>
</organism>
<feature type="domain" description="Protein UNC80 C-terminal" evidence="4">
    <location>
        <begin position="1409"/>
        <end position="1833"/>
    </location>
</feature>
<evidence type="ECO:0000256" key="1">
    <source>
        <dbReference type="SAM" id="MobiDB-lite"/>
    </source>
</evidence>
<evidence type="ECO:0000313" key="5">
    <source>
        <dbReference type="EMBL" id="EDV21932.1"/>
    </source>
</evidence>
<dbReference type="Proteomes" id="UP000009022">
    <property type="component" value="Unassembled WGS sequence"/>
</dbReference>
<dbReference type="KEGG" id="tad:TRIADDRAFT_59645"/>
<feature type="domain" description="Protein UNC80 central region" evidence="3">
    <location>
        <begin position="1195"/>
        <end position="1407"/>
    </location>
</feature>
<gene>
    <name evidence="5" type="ORF">TRIADDRAFT_59645</name>
</gene>
<dbReference type="EMBL" id="DS985251">
    <property type="protein sequence ID" value="EDV21932.1"/>
    <property type="molecule type" value="Genomic_DNA"/>
</dbReference>
<feature type="region of interest" description="Disordered" evidence="1">
    <location>
        <begin position="1035"/>
        <end position="1054"/>
    </location>
</feature>
<feature type="compositionally biased region" description="Basic residues" evidence="1">
    <location>
        <begin position="914"/>
        <end position="925"/>
    </location>
</feature>
<dbReference type="Pfam" id="PF15778">
    <property type="entry name" value="UNC80_N"/>
    <property type="match status" value="1"/>
</dbReference>
<dbReference type="GO" id="GO:0030424">
    <property type="term" value="C:axon"/>
    <property type="evidence" value="ECO:0000318"/>
    <property type="project" value="GO_Central"/>
</dbReference>
<dbReference type="RefSeq" id="XP_002115569.1">
    <property type="nucleotide sequence ID" value="XM_002115533.1"/>
</dbReference>
<dbReference type="GeneID" id="6756781"/>
<feature type="domain" description="Protein UNC80 central region" evidence="3">
    <location>
        <begin position="735"/>
        <end position="1169"/>
    </location>
</feature>
<dbReference type="GO" id="GO:0005261">
    <property type="term" value="F:monoatomic cation channel activity"/>
    <property type="evidence" value="ECO:0000318"/>
    <property type="project" value="GO_Central"/>
</dbReference>